<gene>
    <name evidence="3" type="ORF">E3T25_10140</name>
</gene>
<dbReference type="GO" id="GO:0016787">
    <property type="term" value="F:hydrolase activity"/>
    <property type="evidence" value="ECO:0007669"/>
    <property type="project" value="UniProtKB-KW"/>
</dbReference>
<name>A0ABY2JEF1_9MICO</name>
<feature type="region of interest" description="Disordered" evidence="1">
    <location>
        <begin position="138"/>
        <end position="160"/>
    </location>
</feature>
<evidence type="ECO:0000259" key="2">
    <source>
        <dbReference type="Pfam" id="PF12697"/>
    </source>
</evidence>
<proteinExistence type="predicted"/>
<reference evidence="3 4" key="1">
    <citation type="submission" date="2019-03" db="EMBL/GenBank/DDBJ databases">
        <title>Genomics of glacier-inhabiting Cryobacterium strains.</title>
        <authorList>
            <person name="Liu Q."/>
            <person name="Xin Y.-H."/>
        </authorList>
    </citation>
    <scope>NUCLEOTIDE SEQUENCE [LARGE SCALE GENOMIC DNA]</scope>
    <source>
        <strain evidence="3 4">TMT2-16</strain>
    </source>
</reference>
<accession>A0ABY2JEF1</accession>
<feature type="domain" description="AB hydrolase-1" evidence="2">
    <location>
        <begin position="202"/>
        <end position="411"/>
    </location>
</feature>
<dbReference type="Pfam" id="PF12697">
    <property type="entry name" value="Abhydrolase_6"/>
    <property type="match status" value="1"/>
</dbReference>
<feature type="region of interest" description="Disordered" evidence="1">
    <location>
        <begin position="88"/>
        <end position="109"/>
    </location>
</feature>
<protein>
    <submittedName>
        <fullName evidence="3">Alpha/beta fold hydrolase</fullName>
    </submittedName>
</protein>
<dbReference type="PANTHER" id="PTHR43798:SF33">
    <property type="entry name" value="HYDROLASE, PUTATIVE (AFU_ORTHOLOGUE AFUA_2G14860)-RELATED"/>
    <property type="match status" value="1"/>
</dbReference>
<comment type="caution">
    <text evidence="3">The sequence shown here is derived from an EMBL/GenBank/DDBJ whole genome shotgun (WGS) entry which is preliminary data.</text>
</comment>
<dbReference type="Proteomes" id="UP000297851">
    <property type="component" value="Unassembled WGS sequence"/>
</dbReference>
<evidence type="ECO:0000313" key="3">
    <source>
        <dbReference type="EMBL" id="TFD02032.1"/>
    </source>
</evidence>
<dbReference type="Gene3D" id="3.40.50.1820">
    <property type="entry name" value="alpha/beta hydrolase"/>
    <property type="match status" value="1"/>
</dbReference>
<keyword evidence="3" id="KW-0378">Hydrolase</keyword>
<dbReference type="InterPro" id="IPR029058">
    <property type="entry name" value="AB_hydrolase_fold"/>
</dbReference>
<evidence type="ECO:0000313" key="4">
    <source>
        <dbReference type="Proteomes" id="UP000297851"/>
    </source>
</evidence>
<evidence type="ECO:0000256" key="1">
    <source>
        <dbReference type="SAM" id="MobiDB-lite"/>
    </source>
</evidence>
<dbReference type="PANTHER" id="PTHR43798">
    <property type="entry name" value="MONOACYLGLYCEROL LIPASE"/>
    <property type="match status" value="1"/>
</dbReference>
<organism evidence="3 4">
    <name type="scientific">Cryobacterium sandaracinum</name>
    <dbReference type="NCBI Taxonomy" id="1259247"/>
    <lineage>
        <taxon>Bacteria</taxon>
        <taxon>Bacillati</taxon>
        <taxon>Actinomycetota</taxon>
        <taxon>Actinomycetes</taxon>
        <taxon>Micrococcales</taxon>
        <taxon>Microbacteriaceae</taxon>
        <taxon>Cryobacterium</taxon>
    </lineage>
</organism>
<dbReference type="InterPro" id="IPR000073">
    <property type="entry name" value="AB_hydrolase_1"/>
</dbReference>
<keyword evidence="4" id="KW-1185">Reference proteome</keyword>
<dbReference type="SUPFAM" id="SSF53474">
    <property type="entry name" value="alpha/beta-Hydrolases"/>
    <property type="match status" value="1"/>
</dbReference>
<dbReference type="InterPro" id="IPR050266">
    <property type="entry name" value="AB_hydrolase_sf"/>
</dbReference>
<sequence length="428" mass="45859">MCAASGRAVLHRLPVVGPLHAPLDAPPTRGTRLVRPVTGGVRIGGFSLTVGHAFYPAGWRGSPRAAESRRLRRASPFQRRFSAESATLGAAGRRAGRRAGRQAGRARPIGAAGVTNSARIRLISDGCLSPRERPGHPTLPEARIFAPEPEGNPVTSTDRARVERWRAAAVPARSRSIEVDGHQFTVHSLKSTSPSPDAPTYLLVHGIGASHRYYRRVQRSLAAIGHTHSLDLPGFGGTRRPVRPLAVEEYGALLGRLLDRLEVPRAVLVGHSMGAQFVTEVARQRPDAVSHLVLIGPVTDPRRSTAVQQALGLTRDVAKESPSGNLIVFRDYLECGPRWFSTELVPMLGYRTDLALGEVHSPILVIRGTNDPVSGSTWCASLAAAAPDGHVFEVAGHRHLVHHSAAVQTAAIIEGHALRLPSVAHPAQ</sequence>
<dbReference type="EMBL" id="SOGO01000030">
    <property type="protein sequence ID" value="TFD02032.1"/>
    <property type="molecule type" value="Genomic_DNA"/>
</dbReference>